<name>A0A2Z7BCM1_9LAMI</name>
<gene>
    <name evidence="3" type="ORF">F511_22583</name>
</gene>
<evidence type="ECO:0000313" key="3">
    <source>
        <dbReference type="EMBL" id="KZV29809.1"/>
    </source>
</evidence>
<keyword evidence="2" id="KW-1133">Transmembrane helix</keyword>
<feature type="region of interest" description="Disordered" evidence="1">
    <location>
        <begin position="568"/>
        <end position="587"/>
    </location>
</feature>
<feature type="compositionally biased region" description="Polar residues" evidence="1">
    <location>
        <begin position="578"/>
        <end position="587"/>
    </location>
</feature>
<keyword evidence="2" id="KW-0812">Transmembrane</keyword>
<dbReference type="EMBL" id="KV009012">
    <property type="protein sequence ID" value="KZV29809.1"/>
    <property type="molecule type" value="Genomic_DNA"/>
</dbReference>
<feature type="region of interest" description="Disordered" evidence="1">
    <location>
        <begin position="270"/>
        <end position="301"/>
    </location>
</feature>
<evidence type="ECO:0000313" key="4">
    <source>
        <dbReference type="Proteomes" id="UP000250235"/>
    </source>
</evidence>
<evidence type="ECO:0000256" key="1">
    <source>
        <dbReference type="SAM" id="MobiDB-lite"/>
    </source>
</evidence>
<feature type="transmembrane region" description="Helical" evidence="2">
    <location>
        <begin position="660"/>
        <end position="682"/>
    </location>
</feature>
<dbReference type="Proteomes" id="UP000250235">
    <property type="component" value="Unassembled WGS sequence"/>
</dbReference>
<accession>A0A2Z7BCM1</accession>
<protein>
    <submittedName>
        <fullName evidence="3">Uncharacterized protein</fullName>
    </submittedName>
</protein>
<proteinExistence type="predicted"/>
<reference evidence="3 4" key="1">
    <citation type="journal article" date="2015" name="Proc. Natl. Acad. Sci. U.S.A.">
        <title>The resurrection genome of Boea hygrometrica: A blueprint for survival of dehydration.</title>
        <authorList>
            <person name="Xiao L."/>
            <person name="Yang G."/>
            <person name="Zhang L."/>
            <person name="Yang X."/>
            <person name="Zhao S."/>
            <person name="Ji Z."/>
            <person name="Zhou Q."/>
            <person name="Hu M."/>
            <person name="Wang Y."/>
            <person name="Chen M."/>
            <person name="Xu Y."/>
            <person name="Jin H."/>
            <person name="Xiao X."/>
            <person name="Hu G."/>
            <person name="Bao F."/>
            <person name="Hu Y."/>
            <person name="Wan P."/>
            <person name="Li L."/>
            <person name="Deng X."/>
            <person name="Kuang T."/>
            <person name="Xiang C."/>
            <person name="Zhu J.K."/>
            <person name="Oliver M.J."/>
            <person name="He Y."/>
        </authorList>
    </citation>
    <scope>NUCLEOTIDE SEQUENCE [LARGE SCALE GENOMIC DNA]</scope>
    <source>
        <strain evidence="4">cv. XS01</strain>
    </source>
</reference>
<organism evidence="3 4">
    <name type="scientific">Dorcoceras hygrometricum</name>
    <dbReference type="NCBI Taxonomy" id="472368"/>
    <lineage>
        <taxon>Eukaryota</taxon>
        <taxon>Viridiplantae</taxon>
        <taxon>Streptophyta</taxon>
        <taxon>Embryophyta</taxon>
        <taxon>Tracheophyta</taxon>
        <taxon>Spermatophyta</taxon>
        <taxon>Magnoliopsida</taxon>
        <taxon>eudicotyledons</taxon>
        <taxon>Gunneridae</taxon>
        <taxon>Pentapetalae</taxon>
        <taxon>asterids</taxon>
        <taxon>lamiids</taxon>
        <taxon>Lamiales</taxon>
        <taxon>Gesneriaceae</taxon>
        <taxon>Didymocarpoideae</taxon>
        <taxon>Trichosporeae</taxon>
        <taxon>Loxocarpinae</taxon>
        <taxon>Dorcoceras</taxon>
    </lineage>
</organism>
<feature type="transmembrane region" description="Helical" evidence="2">
    <location>
        <begin position="407"/>
        <end position="428"/>
    </location>
</feature>
<dbReference type="AlphaFoldDB" id="A0A2Z7BCM1"/>
<keyword evidence="2" id="KW-0472">Membrane</keyword>
<keyword evidence="4" id="KW-1185">Reference proteome</keyword>
<evidence type="ECO:0000256" key="2">
    <source>
        <dbReference type="SAM" id="Phobius"/>
    </source>
</evidence>
<sequence length="707" mass="79663">MGSNPSTESNYKTTVNSKNKMQMLCMRKETTAQRDLQQKYVATLATRRIGEMRVRKHRSPSNLGKNKTITTKQWLQRLKWNVMRFYLNDATHGRRQQLRDLTLANNSLQERYQSKELFDRSPTLPRTYQATVGNDGNSSKKLTVNSTRARNKALTKRRRTTYVIQSLALAQNNQTQARGNQTQARGNHTQQLLAAGTRRNNQNGVAPTNQNAIVLPQQTKQSNGWLQTRYQLSLNTTHPDFTKTTAFRNLALLKHATTGFHQIDQLLPRNQLPQQNQISPQNTKNTKTSRDAQNKISDPKMQTKLTNRDINHQKSLYIPTNDLLYKFSHGRFEGLRLGSRRFMVVRGRSISGPWLRDDGSFMGEPRSIAWLHAVVQVLAFPDFSVHGLNKTDFTVAFMQGWSQYSQALYSVIVLSVKLCLVVFVVVSYQVGGRAGRVIDAPGIGERVGIKHAGPLGSIGLNGAGDYNVDFMPTKGEDLSAPAAAVPRDHLDVFTYLNRVVFQLLYLYGLLPTPNWYNNVGLNEEFPIEVTSLKSDQHISSNRKKKLSGEQYSRGFEDISRELTGEDKISQGHKPAQGVSCSQPAQRSPDQLRVSEESTRVGNVAGLTGVVSIIQIRVSASRYERWDLLQIFELPGSSCCVSETSEEADLSRRRLLCPGEICLVLYVLRFDLVFFFWFCVAWVRVAHYMFISNQAGQGGVPAGRSPFG</sequence>